<accession>A0A1I8PLP1</accession>
<gene>
    <name evidence="1" type="primary">106082682</name>
</gene>
<organism evidence="1 2">
    <name type="scientific">Stomoxys calcitrans</name>
    <name type="common">Stable fly</name>
    <name type="synonym">Conops calcitrans</name>
    <dbReference type="NCBI Taxonomy" id="35570"/>
    <lineage>
        <taxon>Eukaryota</taxon>
        <taxon>Metazoa</taxon>
        <taxon>Ecdysozoa</taxon>
        <taxon>Arthropoda</taxon>
        <taxon>Hexapoda</taxon>
        <taxon>Insecta</taxon>
        <taxon>Pterygota</taxon>
        <taxon>Neoptera</taxon>
        <taxon>Endopterygota</taxon>
        <taxon>Diptera</taxon>
        <taxon>Brachycera</taxon>
        <taxon>Muscomorpha</taxon>
        <taxon>Muscoidea</taxon>
        <taxon>Muscidae</taxon>
        <taxon>Stomoxys</taxon>
    </lineage>
</organism>
<dbReference type="VEuPathDB" id="VectorBase:SCAU009215"/>
<dbReference type="KEGG" id="scac:106082682"/>
<sequence length="206" mass="23810">MANLRSAFHVNNENHGQGVVHLSKNESARKHSAKKAVFGELKNVIHNQYKPKSLNYGDGATNKHPMQSFVKRTKTEVRQQNVAKPKRLEVIKESKDDEIEMLKYFDFDPICCSKRPKSDRQIWAEMDMFNDSMLDQSIFKDEEIHEVQEVENFYFDDSGVDIDFNASKIFNVTLPTIDTDEEDFLPKPPFVMRPLTPCELPDLGDI</sequence>
<dbReference type="EnsemblMetazoa" id="SCAU009215-RA">
    <property type="protein sequence ID" value="SCAU009215-PA"/>
    <property type="gene ID" value="SCAU009215"/>
</dbReference>
<dbReference type="Proteomes" id="UP000095300">
    <property type="component" value="Unassembled WGS sequence"/>
</dbReference>
<keyword evidence="2" id="KW-1185">Reference proteome</keyword>
<reference evidence="1" key="1">
    <citation type="submission" date="2020-05" db="UniProtKB">
        <authorList>
            <consortium name="EnsemblMetazoa"/>
        </authorList>
    </citation>
    <scope>IDENTIFICATION</scope>
    <source>
        <strain evidence="1">USDA</strain>
    </source>
</reference>
<evidence type="ECO:0000313" key="2">
    <source>
        <dbReference type="Proteomes" id="UP000095300"/>
    </source>
</evidence>
<name>A0A1I8PLP1_STOCA</name>
<protein>
    <submittedName>
        <fullName evidence="1">Uncharacterized protein</fullName>
    </submittedName>
</protein>
<dbReference type="AlphaFoldDB" id="A0A1I8PLP1"/>
<evidence type="ECO:0000313" key="1">
    <source>
        <dbReference type="EnsemblMetazoa" id="SCAU009215-PA"/>
    </source>
</evidence>
<dbReference type="OrthoDB" id="7903114at2759"/>
<proteinExistence type="predicted"/>